<dbReference type="Gene3D" id="1.10.720.40">
    <property type="match status" value="2"/>
</dbReference>
<evidence type="ECO:0000256" key="5">
    <source>
        <dbReference type="ARBA" id="ARBA00022481"/>
    </source>
</evidence>
<dbReference type="CDD" id="cd12940">
    <property type="entry name" value="LEM_LAP2_LEMD1"/>
    <property type="match status" value="1"/>
</dbReference>
<dbReference type="PROSITE" id="PS50954">
    <property type="entry name" value="LEM"/>
    <property type="match status" value="1"/>
</dbReference>
<feature type="transmembrane region" description="Helical" evidence="24">
    <location>
        <begin position="310"/>
        <end position="330"/>
    </location>
</feature>
<feature type="domain" description="LEM-like" evidence="26">
    <location>
        <begin position="5"/>
        <end position="48"/>
    </location>
</feature>
<evidence type="ECO:0000313" key="27">
    <source>
        <dbReference type="EMBL" id="KAF4081277.1"/>
    </source>
</evidence>
<keyword evidence="15 22" id="KW-0472">Membrane</keyword>
<dbReference type="AlphaFoldDB" id="A0A7J6AGX6"/>
<dbReference type="SUPFAM" id="SSF103506">
    <property type="entry name" value="Mitochondrial carrier"/>
    <property type="match status" value="2"/>
</dbReference>
<evidence type="ECO:0000256" key="1">
    <source>
        <dbReference type="ARBA" id="ARBA00004448"/>
    </source>
</evidence>
<dbReference type="GO" id="GO:0005635">
    <property type="term" value="C:nuclear envelope"/>
    <property type="evidence" value="ECO:0007669"/>
    <property type="project" value="UniProtKB-ARBA"/>
</dbReference>
<evidence type="ECO:0000256" key="18">
    <source>
        <dbReference type="ARBA" id="ARBA00031327"/>
    </source>
</evidence>
<evidence type="ECO:0000256" key="17">
    <source>
        <dbReference type="ARBA" id="ARBA00024242"/>
    </source>
</evidence>
<evidence type="ECO:0000256" key="10">
    <source>
        <dbReference type="ARBA" id="ARBA00022946"/>
    </source>
</evidence>
<evidence type="ECO:0000256" key="3">
    <source>
        <dbReference type="ARBA" id="ARBA00007744"/>
    </source>
</evidence>
<keyword evidence="14" id="KW-0496">Mitochondrion</keyword>
<feature type="compositionally biased region" description="Low complexity" evidence="23">
    <location>
        <begin position="143"/>
        <end position="153"/>
    </location>
</feature>
<comment type="caution">
    <text evidence="27">The sequence shown here is derived from an EMBL/GenBank/DDBJ whole genome shotgun (WGS) entry which is preliminary data.</text>
</comment>
<keyword evidence="10" id="KW-0809">Transit peptide</keyword>
<dbReference type="InterPro" id="IPR023395">
    <property type="entry name" value="MCP_dom_sf"/>
</dbReference>
<dbReference type="Pfam" id="PF03020">
    <property type="entry name" value="LEM"/>
    <property type="match status" value="1"/>
</dbReference>
<evidence type="ECO:0000256" key="22">
    <source>
        <dbReference type="PROSITE-ProRule" id="PRU00282"/>
    </source>
</evidence>
<evidence type="ECO:0000256" key="11">
    <source>
        <dbReference type="ARBA" id="ARBA00022989"/>
    </source>
</evidence>
<comment type="similarity">
    <text evidence="2">Belongs to the mitochondrial carrier (TC 2.A.29) family.</text>
</comment>
<evidence type="ECO:0000256" key="20">
    <source>
        <dbReference type="ARBA" id="ARBA00045773"/>
    </source>
</evidence>
<evidence type="ECO:0000313" key="28">
    <source>
        <dbReference type="Proteomes" id="UP000593565"/>
    </source>
</evidence>
<dbReference type="InterPro" id="IPR018108">
    <property type="entry name" value="MCP_transmembrane"/>
</dbReference>
<evidence type="ECO:0000256" key="4">
    <source>
        <dbReference type="ARBA" id="ARBA00022448"/>
    </source>
</evidence>
<dbReference type="GO" id="GO:0003677">
    <property type="term" value="F:DNA binding"/>
    <property type="evidence" value="ECO:0007669"/>
    <property type="project" value="UniProtKB-KW"/>
</dbReference>
<evidence type="ECO:0000256" key="9">
    <source>
        <dbReference type="ARBA" id="ARBA00022792"/>
    </source>
</evidence>
<keyword evidence="28" id="KW-1185">Reference proteome</keyword>
<comment type="subcellular location">
    <subcellularLocation>
        <location evidence="1">Mitochondrion inner membrane</location>
        <topology evidence="1">Multi-pass membrane protein</topology>
    </subcellularLocation>
</comment>
<dbReference type="FunFam" id="1.50.40.10:FF:000005">
    <property type="entry name" value="Mitochondrial phosphate carrier protein 2"/>
    <property type="match status" value="1"/>
</dbReference>
<evidence type="ECO:0000256" key="14">
    <source>
        <dbReference type="ARBA" id="ARBA00023128"/>
    </source>
</evidence>
<keyword evidence="8" id="KW-0677">Repeat</keyword>
<dbReference type="Pfam" id="PF00153">
    <property type="entry name" value="Mito_carr"/>
    <property type="match status" value="4"/>
</dbReference>
<dbReference type="InterPro" id="IPR044677">
    <property type="entry name" value="SLC25A3/Pic2/Mir1-like"/>
</dbReference>
<evidence type="ECO:0000256" key="2">
    <source>
        <dbReference type="ARBA" id="ARBA00006375"/>
    </source>
</evidence>
<comment type="subunit">
    <text evidence="16">Interacts with PPIF; the interaction is impaired by CsA.</text>
</comment>
<evidence type="ECO:0000256" key="24">
    <source>
        <dbReference type="SAM" id="Phobius"/>
    </source>
</evidence>
<dbReference type="InterPro" id="IPR003887">
    <property type="entry name" value="LEM_dom"/>
</dbReference>
<evidence type="ECO:0000256" key="7">
    <source>
        <dbReference type="ARBA" id="ARBA00022692"/>
    </source>
</evidence>
<dbReference type="InterPro" id="IPR013146">
    <property type="entry name" value="LEM-like_dom"/>
</dbReference>
<evidence type="ECO:0000256" key="21">
    <source>
        <dbReference type="ARBA" id="ARBA00049011"/>
    </source>
</evidence>
<dbReference type="GO" id="GO:0005743">
    <property type="term" value="C:mitochondrial inner membrane"/>
    <property type="evidence" value="ECO:0007669"/>
    <property type="project" value="UniProtKB-SubCell"/>
</dbReference>
<organism evidence="27 28">
    <name type="scientific">Ameiurus melas</name>
    <name type="common">Black bullhead</name>
    <name type="synonym">Silurus melas</name>
    <dbReference type="NCBI Taxonomy" id="219545"/>
    <lineage>
        <taxon>Eukaryota</taxon>
        <taxon>Metazoa</taxon>
        <taxon>Chordata</taxon>
        <taxon>Craniata</taxon>
        <taxon>Vertebrata</taxon>
        <taxon>Euteleostomi</taxon>
        <taxon>Actinopterygii</taxon>
        <taxon>Neopterygii</taxon>
        <taxon>Teleostei</taxon>
        <taxon>Ostariophysi</taxon>
        <taxon>Siluriformes</taxon>
        <taxon>Ictaluridae</taxon>
        <taxon>Ameiurus</taxon>
    </lineage>
</organism>
<evidence type="ECO:0000259" key="26">
    <source>
        <dbReference type="PROSITE" id="PS50955"/>
    </source>
</evidence>
<dbReference type="SMART" id="SM00540">
    <property type="entry name" value="LEM"/>
    <property type="match status" value="1"/>
</dbReference>
<dbReference type="InterPro" id="IPR011015">
    <property type="entry name" value="LEM/LEM-like_dom_sf"/>
</dbReference>
<gene>
    <name evidence="27" type="ORF">AMELA_G00159650</name>
</gene>
<dbReference type="Gene3D" id="1.50.40.10">
    <property type="entry name" value="Mitochondrial carrier domain"/>
    <property type="match status" value="1"/>
</dbReference>
<sequence>MRRGAHGASGYSKPVTEIRCVSFGLETSRGEHRKDVYVQLYLKHLTVLNKKHSPAETFSSDEEITPVISNRSRSGKKATRKTDKNRKEEVDVASLTDSELKDQLLKYGINPGPVVASTRKLYEKRLQTLLDQPPSEAKPPEPETAVPETVPVKADGSQNGNTHTVEEQYSDKEEDAEPVPEPVPVVPKPVRSRGKTPVTTRTSSRHSSKQVEETTAAHEQSFSVDRSDLLKEIFPNEPLTPTGISATCRRPIHGAAGRPARPLDLWPEESLLQQRVFTTTKSSLTHSRSTPSYAPSFSPPSELRPCRRSYTIWLKLLVFLLLAASLYYVFQNAPFCDVFRPTNKMYPSTLLHLARANPFSAPLFTLQKTEESSRPAANGQTRSLAAASVAEGDSCEFGSQKYFILCGFGGILSCGTTHTAVVPLDLVKCRLQVHSGDSCEFGSSKYYALCGFGGILSCGITHTAVVPLDLVKCRLQVDPAKYRSIFTGFSVTVREDGVRGLAKGWAPTFIGYSMQGLCKFGFYEVFKIMYGDMLGEENAYLWRTTLYLAASASAEFFADIALAPMEACKVRIQTQPGYANTLRECAPKMYAEEGMWAFYKGVVPLWMRQIPYTMMKFACFERTVEVLYKYVVPKPRSECSKPEQLVVTFVAGYIAGVFCAIVSHPADSVVSVLNKEKGSTATQVLRKLGPMGVWKGLVARIIMIGTLTALQWFIYDSVKVYFRLPRPPPPEMPESLKKKLGLTE</sequence>
<evidence type="ECO:0000256" key="19">
    <source>
        <dbReference type="ARBA" id="ARBA00035382"/>
    </source>
</evidence>
<dbReference type="Pfam" id="PF08198">
    <property type="entry name" value="Thymopoietin"/>
    <property type="match status" value="1"/>
</dbReference>
<comment type="similarity">
    <text evidence="3">Belongs to the LEM family.</text>
</comment>
<keyword evidence="12" id="KW-0007">Acetylation</keyword>
<dbReference type="Proteomes" id="UP000593565">
    <property type="component" value="Unassembled WGS sequence"/>
</dbReference>
<dbReference type="GO" id="GO:0005315">
    <property type="term" value="F:phosphate transmembrane transporter activity"/>
    <property type="evidence" value="ECO:0007669"/>
    <property type="project" value="InterPro"/>
</dbReference>
<comment type="function">
    <text evidence="20">Inorganic ion transporter that transports phosphate or copper ions across the mitochondrial inner membrane into the matrix compartment. Mediates proton-coupled symport of phosphate ions necessary for mitochondrial oxidative phosphorylation of ADP to ATP. Transports copper ions probably in the form of anionic copper(I) complexes to maintain mitochondrial matrix copper pool and to supply copper for cytochrome C oxidase complex assembly. May also play a role in regulation of the mitochondrial permeability transition pore (mPTP).</text>
</comment>
<evidence type="ECO:0000256" key="23">
    <source>
        <dbReference type="SAM" id="MobiDB-lite"/>
    </source>
</evidence>
<keyword evidence="5" id="KW-0488">Methylation</keyword>
<name>A0A7J6AGX6_AMEME</name>
<reference evidence="27 28" key="1">
    <citation type="submission" date="2020-02" db="EMBL/GenBank/DDBJ databases">
        <title>A chromosome-scale genome assembly of the black bullhead catfish (Ameiurus melas).</title>
        <authorList>
            <person name="Wen M."/>
            <person name="Zham M."/>
            <person name="Cabau C."/>
            <person name="Klopp C."/>
            <person name="Donnadieu C."/>
            <person name="Roques C."/>
            <person name="Bouchez O."/>
            <person name="Lampietro C."/>
            <person name="Jouanno E."/>
            <person name="Herpin A."/>
            <person name="Louis A."/>
            <person name="Berthelot C."/>
            <person name="Parey E."/>
            <person name="Roest-Crollius H."/>
            <person name="Braasch I."/>
            <person name="Postlethwait J."/>
            <person name="Robinson-Rechavi M."/>
            <person name="Echchiki A."/>
            <person name="Begum T."/>
            <person name="Montfort J."/>
            <person name="Schartl M."/>
            <person name="Bobe J."/>
            <person name="Guiguen Y."/>
        </authorList>
    </citation>
    <scope>NUCLEOTIDE SEQUENCE [LARGE SCALE GENOMIC DNA]</scope>
    <source>
        <strain evidence="27">M_S1</strain>
        <tissue evidence="27">Blood</tissue>
    </source>
</reference>
<dbReference type="PROSITE" id="PS50955">
    <property type="entry name" value="LEM_LIKE"/>
    <property type="match status" value="1"/>
</dbReference>
<feature type="transmembrane region" description="Helical" evidence="24">
    <location>
        <begin position="697"/>
        <end position="715"/>
    </location>
</feature>
<feature type="repeat" description="Solcar" evidence="22">
    <location>
        <begin position="643"/>
        <end position="721"/>
    </location>
</feature>
<keyword evidence="7 22" id="KW-0812">Transmembrane</keyword>
<evidence type="ECO:0000256" key="8">
    <source>
        <dbReference type="ARBA" id="ARBA00022737"/>
    </source>
</evidence>
<keyword evidence="9" id="KW-0999">Mitochondrion inner membrane</keyword>
<evidence type="ECO:0000256" key="12">
    <source>
        <dbReference type="ARBA" id="ARBA00022990"/>
    </source>
</evidence>
<dbReference type="FunFam" id="1.10.720.40:FF:000001">
    <property type="entry name" value="LEM domain containing 2, isoform CRA_a"/>
    <property type="match status" value="1"/>
</dbReference>
<keyword evidence="6" id="KW-0597">Phosphoprotein</keyword>
<keyword evidence="4" id="KW-0813">Transport</keyword>
<dbReference type="SUPFAM" id="SSF63451">
    <property type="entry name" value="LEM domain"/>
    <property type="match status" value="1"/>
</dbReference>
<keyword evidence="13" id="KW-0238">DNA-binding</keyword>
<dbReference type="PROSITE" id="PS50920">
    <property type="entry name" value="SOLCAR"/>
    <property type="match status" value="3"/>
</dbReference>
<comment type="catalytic activity">
    <reaction evidence="21">
        <text>phosphate(in) + H(+)(in) = phosphate(out) + H(+)(out)</text>
        <dbReference type="Rhea" id="RHEA:29939"/>
        <dbReference type="ChEBI" id="CHEBI:15378"/>
        <dbReference type="ChEBI" id="CHEBI:43474"/>
    </reaction>
    <physiologicalReaction direction="right-to-left" evidence="21">
        <dbReference type="Rhea" id="RHEA:29941"/>
    </physiologicalReaction>
</comment>
<evidence type="ECO:0000256" key="6">
    <source>
        <dbReference type="ARBA" id="ARBA00022553"/>
    </source>
</evidence>
<feature type="compositionally biased region" description="Basic and acidic residues" evidence="23">
    <location>
        <begin position="80"/>
        <end position="90"/>
    </location>
</feature>
<evidence type="ECO:0000256" key="13">
    <source>
        <dbReference type="ARBA" id="ARBA00023125"/>
    </source>
</evidence>
<dbReference type="PANTHER" id="PTHR45671">
    <property type="entry name" value="SOLUTE CARRIER FAMILY 25 (MITOCHONDRIAL CARRIER PHOSPHATE CARRIER), MEMBER 3, LIKE-RELATED-RELATED"/>
    <property type="match status" value="1"/>
</dbReference>
<dbReference type="PANTHER" id="PTHR45671:SF10">
    <property type="entry name" value="SOLUTE CARRIER FAMILY 25 MEMBER 3"/>
    <property type="match status" value="1"/>
</dbReference>
<feature type="region of interest" description="Disordered" evidence="23">
    <location>
        <begin position="69"/>
        <end position="90"/>
    </location>
</feature>
<evidence type="ECO:0000259" key="25">
    <source>
        <dbReference type="PROSITE" id="PS50954"/>
    </source>
</evidence>
<keyword evidence="11 24" id="KW-1133">Transmembrane helix</keyword>
<feature type="domain" description="LEM" evidence="25">
    <location>
        <begin position="89"/>
        <end position="133"/>
    </location>
</feature>
<feature type="region of interest" description="Disordered" evidence="23">
    <location>
        <begin position="130"/>
        <end position="221"/>
    </location>
</feature>
<feature type="repeat" description="Solcar" evidence="22">
    <location>
        <begin position="445"/>
        <end position="529"/>
    </location>
</feature>
<feature type="repeat" description="Solcar" evidence="22">
    <location>
        <begin position="542"/>
        <end position="626"/>
    </location>
</feature>
<evidence type="ECO:0000256" key="16">
    <source>
        <dbReference type="ARBA" id="ARBA00024212"/>
    </source>
</evidence>
<accession>A0A7J6AGX6</accession>
<dbReference type="GO" id="GO:1990547">
    <property type="term" value="P:mitochondrial phosphate ion transmembrane transport"/>
    <property type="evidence" value="ECO:0007669"/>
    <property type="project" value="InterPro"/>
</dbReference>
<proteinExistence type="inferred from homology"/>
<evidence type="ECO:0000256" key="15">
    <source>
        <dbReference type="ARBA" id="ARBA00023136"/>
    </source>
</evidence>
<protein>
    <recommendedName>
        <fullName evidence="17">Solute carrier family 25 member 3</fullName>
    </recommendedName>
    <alternativeName>
        <fullName evidence="19">Phosphate carrier protein, mitochondrial</fullName>
    </alternativeName>
    <alternativeName>
        <fullName evidence="18">Phosphate transport protein</fullName>
    </alternativeName>
</protein>
<dbReference type="EMBL" id="JAAGNN010000013">
    <property type="protein sequence ID" value="KAF4081277.1"/>
    <property type="molecule type" value="Genomic_DNA"/>
</dbReference>